<evidence type="ECO:0000313" key="2">
    <source>
        <dbReference type="Proteomes" id="UP000790347"/>
    </source>
</evidence>
<dbReference type="EMBL" id="ASGP02000006">
    <property type="protein sequence ID" value="KAH9501134.1"/>
    <property type="molecule type" value="Genomic_DNA"/>
</dbReference>
<keyword evidence="2" id="KW-1185">Reference proteome</keyword>
<dbReference type="AlphaFoldDB" id="A0A922HRQ5"/>
<reference evidence="1" key="2">
    <citation type="journal article" date="2022" name="Res Sq">
        <title>Comparative Genomics Reveals Insights into the Divergent Evolution of Astigmatic Mites and Household Pest Adaptations.</title>
        <authorList>
            <person name="Xiong Q."/>
            <person name="Wan A.T.-Y."/>
            <person name="Liu X.-Y."/>
            <person name="Fung C.S.-H."/>
            <person name="Xiao X."/>
            <person name="Malainual N."/>
            <person name="Hou J."/>
            <person name="Wang L."/>
            <person name="Wang M."/>
            <person name="Yang K."/>
            <person name="Cui Y."/>
            <person name="Leung E."/>
            <person name="Nong W."/>
            <person name="Shin S.-K."/>
            <person name="Au S."/>
            <person name="Jeong K.Y."/>
            <person name="Chew F.T."/>
            <person name="Hui J."/>
            <person name="Leung T.F."/>
            <person name="Tungtrongchitr A."/>
            <person name="Zhong N."/>
            <person name="Liu Z."/>
            <person name="Tsui S."/>
        </authorList>
    </citation>
    <scope>NUCLEOTIDE SEQUENCE</scope>
    <source>
        <strain evidence="1">Derf</strain>
        <tissue evidence="1">Whole organism</tissue>
    </source>
</reference>
<accession>A0A922HRQ5</accession>
<organism evidence="1 2">
    <name type="scientific">Dermatophagoides farinae</name>
    <name type="common">American house dust mite</name>
    <dbReference type="NCBI Taxonomy" id="6954"/>
    <lineage>
        <taxon>Eukaryota</taxon>
        <taxon>Metazoa</taxon>
        <taxon>Ecdysozoa</taxon>
        <taxon>Arthropoda</taxon>
        <taxon>Chelicerata</taxon>
        <taxon>Arachnida</taxon>
        <taxon>Acari</taxon>
        <taxon>Acariformes</taxon>
        <taxon>Sarcoptiformes</taxon>
        <taxon>Astigmata</taxon>
        <taxon>Psoroptidia</taxon>
        <taxon>Analgoidea</taxon>
        <taxon>Pyroglyphidae</taxon>
        <taxon>Dermatophagoidinae</taxon>
        <taxon>Dermatophagoides</taxon>
    </lineage>
</organism>
<reference evidence="1" key="1">
    <citation type="submission" date="2013-05" db="EMBL/GenBank/DDBJ databases">
        <authorList>
            <person name="Yim A.K.Y."/>
            <person name="Chan T.F."/>
            <person name="Ji K.M."/>
            <person name="Liu X.Y."/>
            <person name="Zhou J.W."/>
            <person name="Li R.Q."/>
            <person name="Yang K.Y."/>
            <person name="Li J."/>
            <person name="Li M."/>
            <person name="Law P.T.W."/>
            <person name="Wu Y.L."/>
            <person name="Cai Z.L."/>
            <person name="Qin H."/>
            <person name="Bao Y."/>
            <person name="Leung R.K.K."/>
            <person name="Ng P.K.S."/>
            <person name="Zou J."/>
            <person name="Zhong X.J."/>
            <person name="Ran P.X."/>
            <person name="Zhong N.S."/>
            <person name="Liu Z.G."/>
            <person name="Tsui S.K.W."/>
        </authorList>
    </citation>
    <scope>NUCLEOTIDE SEQUENCE</scope>
    <source>
        <strain evidence="1">Derf</strain>
        <tissue evidence="1">Whole organism</tissue>
    </source>
</reference>
<protein>
    <submittedName>
        <fullName evidence="1">Uncharacterized protein</fullName>
    </submittedName>
</protein>
<dbReference type="Proteomes" id="UP000790347">
    <property type="component" value="Unassembled WGS sequence"/>
</dbReference>
<comment type="caution">
    <text evidence="1">The sequence shown here is derived from an EMBL/GenBank/DDBJ whole genome shotgun (WGS) entry which is preliminary data.</text>
</comment>
<proteinExistence type="predicted"/>
<gene>
    <name evidence="1" type="ORF">DERF_012001</name>
</gene>
<evidence type="ECO:0000313" key="1">
    <source>
        <dbReference type="EMBL" id="KAH9501134.1"/>
    </source>
</evidence>
<name>A0A922HRQ5_DERFA</name>
<sequence length="86" mass="10421">MKITFKITRLHLLRYNADDHQRIKLINNSNVCWTTLFNVYTPDSNLTELTLNIITCGSNEWFEWEKSFRAKLKFFKKMLQESFQEK</sequence>